<comment type="caution">
    <text evidence="3">The sequence shown here is derived from an EMBL/GenBank/DDBJ whole genome shotgun (WGS) entry which is preliminary data.</text>
</comment>
<sequence length="185" mass="20205">MLIDEEGRIALQTARRAIEHAVNGETYAPDNLPGIFDEKRGVFVTIKKRGDLRGCIGLPYPVKSLGEALVEAAVSAALQDPRFPPVSGREIPDIDLEVTVLTAPEPLACPPVDRPEHVVIGKHGLIVSGLGTSGLLLPQVPVEYNWETREFLDYTCKKAGLMAGCWKRSDVNVLTFEGQIFEEEA</sequence>
<dbReference type="InterPro" id="IPR036071">
    <property type="entry name" value="AMMECR1_dom_sf"/>
</dbReference>
<evidence type="ECO:0000313" key="3">
    <source>
        <dbReference type="EMBL" id="MDN7023448.1"/>
    </source>
</evidence>
<dbReference type="PANTHER" id="PTHR13016">
    <property type="entry name" value="AMMECR1 HOMOLOG"/>
    <property type="match status" value="1"/>
</dbReference>
<dbReference type="NCBIfam" id="TIGR04335">
    <property type="entry name" value="AmmeMemoSam_A"/>
    <property type="match status" value="1"/>
</dbReference>
<dbReference type="PROSITE" id="PS51112">
    <property type="entry name" value="AMMECR1"/>
    <property type="match status" value="1"/>
</dbReference>
<evidence type="ECO:0000313" key="4">
    <source>
        <dbReference type="Proteomes" id="UP001168338"/>
    </source>
</evidence>
<feature type="domain" description="AMMECR1" evidence="2">
    <location>
        <begin position="5"/>
        <end position="185"/>
    </location>
</feature>
<evidence type="ECO:0000259" key="2">
    <source>
        <dbReference type="PROSITE" id="PS51112"/>
    </source>
</evidence>
<dbReference type="Gene3D" id="3.30.1490.150">
    <property type="entry name" value="Hypothetical protein ph0010, domain 2"/>
    <property type="match status" value="1"/>
</dbReference>
<protein>
    <recommendedName>
        <fullName evidence="1">Protein FGU65_00785</fullName>
    </recommendedName>
</protein>
<dbReference type="NCBIfam" id="TIGR00296">
    <property type="entry name" value="TIGR00296 family protein"/>
    <property type="match status" value="1"/>
</dbReference>
<dbReference type="InterPro" id="IPR027485">
    <property type="entry name" value="AMMECR1_N"/>
</dbReference>
<evidence type="ECO:0000256" key="1">
    <source>
        <dbReference type="HAMAP-Rule" id="MF_00645"/>
    </source>
</evidence>
<dbReference type="RefSeq" id="WP_367652344.1">
    <property type="nucleotide sequence ID" value="NZ_VCYH01000001.1"/>
</dbReference>
<accession>A0ABT8M693</accession>
<keyword evidence="4" id="KW-1185">Reference proteome</keyword>
<dbReference type="InterPro" id="IPR002733">
    <property type="entry name" value="AMMECR1_domain"/>
</dbReference>
<dbReference type="HAMAP" id="MF_00645">
    <property type="entry name" value="AMMECR1"/>
    <property type="match status" value="1"/>
</dbReference>
<dbReference type="Pfam" id="PF01871">
    <property type="entry name" value="AMMECR1"/>
    <property type="match status" value="1"/>
</dbReference>
<organism evidence="3 4">
    <name type="scientific">Methanoculleus frigidifontis</name>
    <dbReference type="NCBI Taxonomy" id="2584085"/>
    <lineage>
        <taxon>Archaea</taxon>
        <taxon>Methanobacteriati</taxon>
        <taxon>Methanobacteriota</taxon>
        <taxon>Stenosarchaea group</taxon>
        <taxon>Methanomicrobia</taxon>
        <taxon>Methanomicrobiales</taxon>
        <taxon>Methanomicrobiaceae</taxon>
        <taxon>Methanoculleus</taxon>
    </lineage>
</organism>
<dbReference type="Proteomes" id="UP001168338">
    <property type="component" value="Unassembled WGS sequence"/>
</dbReference>
<name>A0ABT8M693_9EURY</name>
<reference evidence="3" key="1">
    <citation type="submission" date="2019-05" db="EMBL/GenBank/DDBJ databases">
        <title>Methanoculleus sp. FWC-SCC1, a methanogenic archaeon isolated from deep marine cold seep.</title>
        <authorList>
            <person name="Chen Y.-W."/>
            <person name="Chen S.-C."/>
            <person name="Teng N.-H."/>
            <person name="Lai M.-C."/>
        </authorList>
    </citation>
    <scope>NUCLEOTIDE SEQUENCE</scope>
    <source>
        <strain evidence="3">FWC-SCC1</strain>
    </source>
</reference>
<dbReference type="Gene3D" id="3.30.700.20">
    <property type="entry name" value="Hypothetical protein ph0010, domain 1"/>
    <property type="match status" value="1"/>
</dbReference>
<dbReference type="SUPFAM" id="SSF143447">
    <property type="entry name" value="AMMECR1-like"/>
    <property type="match status" value="1"/>
</dbReference>
<gene>
    <name evidence="3" type="ORF">FGU65_00785</name>
</gene>
<dbReference type="InterPro" id="IPR023472">
    <property type="entry name" value="Uncharacterised_MJ0810"/>
</dbReference>
<proteinExistence type="inferred from homology"/>
<dbReference type="InterPro" id="IPR027623">
    <property type="entry name" value="AmmeMemoSam_A"/>
</dbReference>
<dbReference type="EMBL" id="VCYH01000001">
    <property type="protein sequence ID" value="MDN7023448.1"/>
    <property type="molecule type" value="Genomic_DNA"/>
</dbReference>
<dbReference type="PANTHER" id="PTHR13016:SF0">
    <property type="entry name" value="AMME SYNDROME CANDIDATE GENE 1 PROTEIN"/>
    <property type="match status" value="1"/>
</dbReference>
<dbReference type="InterPro" id="IPR023473">
    <property type="entry name" value="AMMECR1"/>
</dbReference>